<feature type="transmembrane region" description="Helical" evidence="1">
    <location>
        <begin position="211"/>
        <end position="232"/>
    </location>
</feature>
<dbReference type="InterPro" id="IPR029063">
    <property type="entry name" value="SAM-dependent_MTases_sf"/>
</dbReference>
<keyword evidence="1" id="KW-1133">Transmembrane helix</keyword>
<dbReference type="InterPro" id="IPR006342">
    <property type="entry name" value="FkbM_mtfrase"/>
</dbReference>
<accession>A0AAW0F776</accession>
<dbReference type="GO" id="GO:0008168">
    <property type="term" value="F:methyltransferase activity"/>
    <property type="evidence" value="ECO:0007669"/>
    <property type="project" value="UniProtKB-KW"/>
</dbReference>
<name>A0AAW0F776_9TRYP</name>
<protein>
    <submittedName>
        <fullName evidence="3">Methyltransferase FkbM domain containing protein</fullName>
    </submittedName>
</protein>
<organism evidence="3 4">
    <name type="scientific">Novymonas esmeraldas</name>
    <dbReference type="NCBI Taxonomy" id="1808958"/>
    <lineage>
        <taxon>Eukaryota</taxon>
        <taxon>Discoba</taxon>
        <taxon>Euglenozoa</taxon>
        <taxon>Kinetoplastea</taxon>
        <taxon>Metakinetoplastina</taxon>
        <taxon>Trypanosomatida</taxon>
        <taxon>Trypanosomatidae</taxon>
        <taxon>Novymonas</taxon>
    </lineage>
</organism>
<dbReference type="EMBL" id="JAECZO010000024">
    <property type="protein sequence ID" value="KAK7202108.1"/>
    <property type="molecule type" value="Genomic_DNA"/>
</dbReference>
<keyword evidence="1" id="KW-0472">Membrane</keyword>
<dbReference type="PANTHER" id="PTHR34203:SF13">
    <property type="entry name" value="EXPRESSED PROTEIN"/>
    <property type="match status" value="1"/>
</dbReference>
<dbReference type="SUPFAM" id="SSF53335">
    <property type="entry name" value="S-adenosyl-L-methionine-dependent methyltransferases"/>
    <property type="match status" value="2"/>
</dbReference>
<evidence type="ECO:0000313" key="4">
    <source>
        <dbReference type="Proteomes" id="UP001430356"/>
    </source>
</evidence>
<dbReference type="Gene3D" id="3.40.50.150">
    <property type="entry name" value="Vaccinia Virus protein VP39"/>
    <property type="match status" value="2"/>
</dbReference>
<dbReference type="Pfam" id="PF05050">
    <property type="entry name" value="Methyltransf_21"/>
    <property type="match status" value="1"/>
</dbReference>
<reference evidence="3 4" key="1">
    <citation type="journal article" date="2021" name="MBio">
        <title>A New Model Trypanosomatid, Novymonas esmeraldas: Genomic Perception of Its 'Candidatus Pandoraea novymonadis' Endosymbiont.</title>
        <authorList>
            <person name="Zakharova A."/>
            <person name="Saura A."/>
            <person name="Butenko A."/>
            <person name="Podesvova L."/>
            <person name="Warmusova S."/>
            <person name="Kostygov A.Y."/>
            <person name="Nenarokova A."/>
            <person name="Lukes J."/>
            <person name="Opperdoes F.R."/>
            <person name="Yurchenko V."/>
        </authorList>
    </citation>
    <scope>NUCLEOTIDE SEQUENCE [LARGE SCALE GENOMIC DNA]</scope>
    <source>
        <strain evidence="3 4">E262AT.01</strain>
    </source>
</reference>
<gene>
    <name evidence="3" type="ORF">NESM_000279700</name>
</gene>
<evidence type="ECO:0000256" key="1">
    <source>
        <dbReference type="SAM" id="Phobius"/>
    </source>
</evidence>
<dbReference type="Proteomes" id="UP001430356">
    <property type="component" value="Unassembled WGS sequence"/>
</dbReference>
<dbReference type="InterPro" id="IPR052514">
    <property type="entry name" value="SAM-dependent_MTase"/>
</dbReference>
<evidence type="ECO:0000313" key="3">
    <source>
        <dbReference type="EMBL" id="KAK7202108.1"/>
    </source>
</evidence>
<keyword evidence="3" id="KW-0489">Methyltransferase</keyword>
<keyword evidence="1" id="KW-0812">Transmembrane</keyword>
<dbReference type="GO" id="GO:0032259">
    <property type="term" value="P:methylation"/>
    <property type="evidence" value="ECO:0007669"/>
    <property type="project" value="UniProtKB-KW"/>
</dbReference>
<comment type="caution">
    <text evidence="3">The sequence shown here is derived from an EMBL/GenBank/DDBJ whole genome shotgun (WGS) entry which is preliminary data.</text>
</comment>
<evidence type="ECO:0000259" key="2">
    <source>
        <dbReference type="Pfam" id="PF05050"/>
    </source>
</evidence>
<dbReference type="PANTHER" id="PTHR34203">
    <property type="entry name" value="METHYLTRANSFERASE, FKBM FAMILY PROTEIN"/>
    <property type="match status" value="1"/>
</dbReference>
<keyword evidence="4" id="KW-1185">Reference proteome</keyword>
<keyword evidence="3" id="KW-0808">Transferase</keyword>
<dbReference type="AlphaFoldDB" id="A0AAW0F776"/>
<feature type="domain" description="Methyltransferase FkbM" evidence="2">
    <location>
        <begin position="264"/>
        <end position="325"/>
    </location>
</feature>
<proteinExistence type="predicted"/>
<sequence>MVLLLLAGCTVAYVALCVCLHRWVLRTGGLVARTHSFADAAAGGAVRSLEYTAIRGDWGTALVAHEMFQDTVYTRHGVHVPPTGAPLVIDIGANIGLFSMYVLEVSPRAVVVAAEPVAQLCALARQNTSRYGGRVWVEQVGVAAAAQTGVELLLDPRMTAGASMHESEITSPWKAASICTQLSAVGRDCVAAGNMPAQPTLALCTLLEVPVMRWAVVALLTPALLLFAIFLLAAPSQRRRVRCDCVVFAELLRRAASSMHDASLRHHVAAGPIALVKVDVEGAEWDVLMGIADTEWRRIEQLVVEVHDVRGRVRRVEQLLREKGFDEVHVTQEAWASHEVLRIRSVFARRSHPVA</sequence>